<reference evidence="8 9" key="1">
    <citation type="submission" date="2016-10" db="EMBL/GenBank/DDBJ databases">
        <authorList>
            <person name="de Groot N.N."/>
        </authorList>
    </citation>
    <scope>NUCLEOTIDE SEQUENCE [LARGE SCALE GENOMIC DNA]</scope>
    <source>
        <strain evidence="8 9">DSM 2179</strain>
    </source>
</reference>
<keyword evidence="2" id="KW-1003">Cell membrane</keyword>
<evidence type="ECO:0000256" key="1">
    <source>
        <dbReference type="ARBA" id="ARBA00004651"/>
    </source>
</evidence>
<dbReference type="GO" id="GO:0005886">
    <property type="term" value="C:plasma membrane"/>
    <property type="evidence" value="ECO:0007669"/>
    <property type="project" value="UniProtKB-SubCell"/>
</dbReference>
<comment type="subcellular location">
    <subcellularLocation>
        <location evidence="1">Cell membrane</location>
        <topology evidence="1">Multi-pass membrane protein</topology>
    </subcellularLocation>
</comment>
<dbReference type="EMBL" id="FNZK01000015">
    <property type="protein sequence ID" value="SEJ72843.1"/>
    <property type="molecule type" value="Genomic_DNA"/>
</dbReference>
<name>A0A1H7B553_9FIRM</name>
<evidence type="ECO:0000256" key="2">
    <source>
        <dbReference type="ARBA" id="ARBA00022475"/>
    </source>
</evidence>
<feature type="domain" description="ABC-2 type transporter transmembrane" evidence="7">
    <location>
        <begin position="22"/>
        <end position="367"/>
    </location>
</feature>
<feature type="transmembrane region" description="Helical" evidence="6">
    <location>
        <begin position="186"/>
        <end position="209"/>
    </location>
</feature>
<keyword evidence="4 6" id="KW-1133">Transmembrane helix</keyword>
<feature type="transmembrane region" description="Helical" evidence="6">
    <location>
        <begin position="289"/>
        <end position="310"/>
    </location>
</feature>
<evidence type="ECO:0000313" key="9">
    <source>
        <dbReference type="Proteomes" id="UP000199662"/>
    </source>
</evidence>
<feature type="transmembrane region" description="Helical" evidence="6">
    <location>
        <begin position="349"/>
        <end position="371"/>
    </location>
</feature>
<evidence type="ECO:0000256" key="3">
    <source>
        <dbReference type="ARBA" id="ARBA00022692"/>
    </source>
</evidence>
<evidence type="ECO:0000256" key="5">
    <source>
        <dbReference type="ARBA" id="ARBA00023136"/>
    </source>
</evidence>
<dbReference type="GO" id="GO:0140359">
    <property type="term" value="F:ABC-type transporter activity"/>
    <property type="evidence" value="ECO:0007669"/>
    <property type="project" value="InterPro"/>
</dbReference>
<dbReference type="InterPro" id="IPR051449">
    <property type="entry name" value="ABC-2_transporter_component"/>
</dbReference>
<dbReference type="InterPro" id="IPR013525">
    <property type="entry name" value="ABC2_TM"/>
</dbReference>
<accession>A0A1H7B553</accession>
<dbReference type="Proteomes" id="UP000199662">
    <property type="component" value="Unassembled WGS sequence"/>
</dbReference>
<feature type="transmembrane region" description="Helical" evidence="6">
    <location>
        <begin position="257"/>
        <end position="282"/>
    </location>
</feature>
<evidence type="ECO:0000256" key="4">
    <source>
        <dbReference type="ARBA" id="ARBA00022989"/>
    </source>
</evidence>
<sequence length="386" mass="43084">MMRLISIFFKEIQFILKEKKNVLFLFFLPILYAAFFGYVYGAESLKYIPVVVLDQDQSSASRSLVSAFADSERFDIVAVVETQEEYEKVLDCEDALVGIGIPSDFAKHIKTGIGSSVIVTSNGKNLMYPNSALSFAREIITTYNGGLGKKLVEAMGQFPGQAAYAVAPVSMRLRIFNNPTNSYLPFMLPGMVTNGVQIGIMMAVFLAIVREYTNLDLWKKNSLLVILFGKIAAYWILSLAGALLAIGLYVFVYNIPFIGSFFDILILYSSFIFAVVTIGMLFSAMAPSVMVPFHPIEFIYFMPAFLYSGYSWPEFSKNIFTQFYAYLLPMNYIADPVRDILLMGSSENIGHNSLILCCFGLVAFVVTGLVCKKRIKTVLLEAEVKI</sequence>
<organism evidence="8 9">
    <name type="scientific">Propionispira arboris</name>
    <dbReference type="NCBI Taxonomy" id="84035"/>
    <lineage>
        <taxon>Bacteria</taxon>
        <taxon>Bacillati</taxon>
        <taxon>Bacillota</taxon>
        <taxon>Negativicutes</taxon>
        <taxon>Selenomonadales</taxon>
        <taxon>Selenomonadaceae</taxon>
        <taxon>Propionispira</taxon>
    </lineage>
</organism>
<evidence type="ECO:0000256" key="6">
    <source>
        <dbReference type="SAM" id="Phobius"/>
    </source>
</evidence>
<evidence type="ECO:0000259" key="7">
    <source>
        <dbReference type="Pfam" id="PF12698"/>
    </source>
</evidence>
<keyword evidence="3 6" id="KW-0812">Transmembrane</keyword>
<dbReference type="RefSeq" id="WP_091833021.1">
    <property type="nucleotide sequence ID" value="NZ_FNZK01000015.1"/>
</dbReference>
<protein>
    <submittedName>
        <fullName evidence="8">ABC-2 type transport system permease protein</fullName>
    </submittedName>
</protein>
<dbReference type="PANTHER" id="PTHR30294:SF29">
    <property type="entry name" value="MULTIDRUG ABC TRANSPORTER PERMEASE YBHS-RELATED"/>
    <property type="match status" value="1"/>
</dbReference>
<feature type="transmembrane region" description="Helical" evidence="6">
    <location>
        <begin position="21"/>
        <end position="40"/>
    </location>
</feature>
<evidence type="ECO:0000313" key="8">
    <source>
        <dbReference type="EMBL" id="SEJ72843.1"/>
    </source>
</evidence>
<dbReference type="AlphaFoldDB" id="A0A1H7B553"/>
<gene>
    <name evidence="8" type="ORF">SAMN05660742_11523</name>
</gene>
<keyword evidence="9" id="KW-1185">Reference proteome</keyword>
<dbReference type="PANTHER" id="PTHR30294">
    <property type="entry name" value="MEMBRANE COMPONENT OF ABC TRANSPORTER YHHJ-RELATED"/>
    <property type="match status" value="1"/>
</dbReference>
<keyword evidence="5 6" id="KW-0472">Membrane</keyword>
<dbReference type="Pfam" id="PF12698">
    <property type="entry name" value="ABC2_membrane_3"/>
    <property type="match status" value="1"/>
</dbReference>
<feature type="transmembrane region" description="Helical" evidence="6">
    <location>
        <begin position="221"/>
        <end position="251"/>
    </location>
</feature>
<dbReference type="STRING" id="84035.SAMN05660742_11523"/>
<proteinExistence type="predicted"/>
<dbReference type="Gene3D" id="3.40.1710.10">
    <property type="entry name" value="abc type-2 transporter like domain"/>
    <property type="match status" value="1"/>
</dbReference>